<sequence length="248" mass="27758">MEIEEKNDEIVMSTKADTVTINSSRMKTSTQVEKSPVYVQNNSIKSNFKECLKNHASSIGGYAIDGCCEFLPASEEGSIEFYKCAACSCHRNFHRKETVVVPEDVTPLLFNNPCQLSPSTPFKAYYHTSNGNHHVTRASRGTGTTLALPSSDGAHISRGGAEENVHVHHDLEHIQGCGEGSSNSKKRFRTKFTTKQKEMMLDFAITLGWKIQKKDGNIVEEFCKQIGVQRHVFNIWIHNNKHTLGKMP</sequence>
<evidence type="ECO:0000256" key="2">
    <source>
        <dbReference type="ARBA" id="ARBA00022723"/>
    </source>
</evidence>
<dbReference type="PANTHER" id="PTHR31948">
    <property type="entry name" value="ZINC-FINGER HOMEODOMAIN PROTEIN 2"/>
    <property type="match status" value="1"/>
</dbReference>
<dbReference type="PANTHER" id="PTHR31948:SF171">
    <property type="entry name" value="HOMEOBOX DOMAIN-CONTAINING PROTEIN"/>
    <property type="match status" value="1"/>
</dbReference>
<dbReference type="GO" id="GO:0005634">
    <property type="term" value="C:nucleus"/>
    <property type="evidence" value="ECO:0007669"/>
    <property type="project" value="UniProtKB-SubCell"/>
</dbReference>
<keyword evidence="3" id="KW-0863">Zinc-finger</keyword>
<evidence type="ECO:0000256" key="7">
    <source>
        <dbReference type="ARBA" id="ARBA00023155"/>
    </source>
</evidence>
<dbReference type="PROSITE" id="PS51523">
    <property type="entry name" value="ZF_HD_DIMER"/>
    <property type="match status" value="1"/>
</dbReference>
<dbReference type="AlphaFoldDB" id="A0A2K3PD95"/>
<name>A0A2K3PD95_TRIPR</name>
<evidence type="ECO:0000256" key="6">
    <source>
        <dbReference type="ARBA" id="ARBA00023125"/>
    </source>
</evidence>
<keyword evidence="8" id="KW-0804">Transcription</keyword>
<evidence type="ECO:0000256" key="3">
    <source>
        <dbReference type="ARBA" id="ARBA00022771"/>
    </source>
</evidence>
<evidence type="ECO:0000256" key="5">
    <source>
        <dbReference type="ARBA" id="ARBA00023015"/>
    </source>
</evidence>
<dbReference type="STRING" id="57577.A0A2K3PD95"/>
<gene>
    <name evidence="11" type="ORF">L195_g009902</name>
</gene>
<evidence type="ECO:0000313" key="11">
    <source>
        <dbReference type="EMBL" id="PNY13252.1"/>
    </source>
</evidence>
<keyword evidence="6 11" id="KW-0238">DNA-binding</keyword>
<keyword evidence="2" id="KW-0479">Metal-binding</keyword>
<evidence type="ECO:0000256" key="9">
    <source>
        <dbReference type="ARBA" id="ARBA00023242"/>
    </source>
</evidence>
<feature type="domain" description="ZF-HD dimerization-type" evidence="10">
    <location>
        <begin position="48"/>
        <end position="97"/>
    </location>
</feature>
<protein>
    <submittedName>
        <fullName evidence="11">ZF-HD homeobox-like protein</fullName>
    </submittedName>
</protein>
<dbReference type="InterPro" id="IPR009057">
    <property type="entry name" value="Homeodomain-like_sf"/>
</dbReference>
<dbReference type="Gramene" id="Tp57577_TGAC_v2_mRNA18374">
    <property type="protein sequence ID" value="Tp57577_TGAC_v2_mRNA18374"/>
    <property type="gene ID" value="Tp57577_TGAC_v2_gene17754"/>
</dbReference>
<dbReference type="GO" id="GO:0008270">
    <property type="term" value="F:zinc ion binding"/>
    <property type="evidence" value="ECO:0007669"/>
    <property type="project" value="UniProtKB-KW"/>
</dbReference>
<organism evidence="11 12">
    <name type="scientific">Trifolium pratense</name>
    <name type="common">Red clover</name>
    <dbReference type="NCBI Taxonomy" id="57577"/>
    <lineage>
        <taxon>Eukaryota</taxon>
        <taxon>Viridiplantae</taxon>
        <taxon>Streptophyta</taxon>
        <taxon>Embryophyta</taxon>
        <taxon>Tracheophyta</taxon>
        <taxon>Spermatophyta</taxon>
        <taxon>Magnoliopsida</taxon>
        <taxon>eudicotyledons</taxon>
        <taxon>Gunneridae</taxon>
        <taxon>Pentapetalae</taxon>
        <taxon>rosids</taxon>
        <taxon>fabids</taxon>
        <taxon>Fabales</taxon>
        <taxon>Fabaceae</taxon>
        <taxon>Papilionoideae</taxon>
        <taxon>50 kb inversion clade</taxon>
        <taxon>NPAAA clade</taxon>
        <taxon>Hologalegina</taxon>
        <taxon>IRL clade</taxon>
        <taxon>Trifolieae</taxon>
        <taxon>Trifolium</taxon>
    </lineage>
</organism>
<dbReference type="Pfam" id="PF04770">
    <property type="entry name" value="ZF-HD_dimer"/>
    <property type="match status" value="1"/>
</dbReference>
<comment type="caution">
    <text evidence="11">The sequence shown here is derived from an EMBL/GenBank/DDBJ whole genome shotgun (WGS) entry which is preliminary data.</text>
</comment>
<evidence type="ECO:0000256" key="1">
    <source>
        <dbReference type="ARBA" id="ARBA00004123"/>
    </source>
</evidence>
<dbReference type="GO" id="GO:0050793">
    <property type="term" value="P:regulation of developmental process"/>
    <property type="evidence" value="ECO:0007669"/>
    <property type="project" value="TreeGrafter"/>
</dbReference>
<evidence type="ECO:0000256" key="8">
    <source>
        <dbReference type="ARBA" id="ARBA00023163"/>
    </source>
</evidence>
<dbReference type="Gene3D" id="1.10.10.60">
    <property type="entry name" value="Homeodomain-like"/>
    <property type="match status" value="1"/>
</dbReference>
<reference evidence="11 12" key="1">
    <citation type="journal article" date="2014" name="Am. J. Bot.">
        <title>Genome assembly and annotation for red clover (Trifolium pratense; Fabaceae).</title>
        <authorList>
            <person name="Istvanek J."/>
            <person name="Jaros M."/>
            <person name="Krenek A."/>
            <person name="Repkova J."/>
        </authorList>
    </citation>
    <scope>NUCLEOTIDE SEQUENCE [LARGE SCALE GENOMIC DNA]</scope>
    <source>
        <strain evidence="12">cv. Tatra</strain>
        <tissue evidence="11">Young leaves</tissue>
    </source>
</reference>
<dbReference type="NCBIfam" id="TIGR01565">
    <property type="entry name" value="homeo_ZF_HD"/>
    <property type="match status" value="1"/>
</dbReference>
<evidence type="ECO:0000259" key="10">
    <source>
        <dbReference type="PROSITE" id="PS51523"/>
    </source>
</evidence>
<dbReference type="EMBL" id="ASHM01005931">
    <property type="protein sequence ID" value="PNY13252.1"/>
    <property type="molecule type" value="Genomic_DNA"/>
</dbReference>
<evidence type="ECO:0000313" key="12">
    <source>
        <dbReference type="Proteomes" id="UP000236291"/>
    </source>
</evidence>
<reference evidence="11 12" key="2">
    <citation type="journal article" date="2017" name="Front. Plant Sci.">
        <title>Gene Classification and Mining of Molecular Markers Useful in Red Clover (Trifolium pratense) Breeding.</title>
        <authorList>
            <person name="Istvanek J."/>
            <person name="Dluhosova J."/>
            <person name="Dluhos P."/>
            <person name="Patkova L."/>
            <person name="Nedelnik J."/>
            <person name="Repkova J."/>
        </authorList>
    </citation>
    <scope>NUCLEOTIDE SEQUENCE [LARGE SCALE GENOMIC DNA]</scope>
    <source>
        <strain evidence="12">cv. Tatra</strain>
        <tissue evidence="11">Young leaves</tissue>
    </source>
</reference>
<keyword evidence="5" id="KW-0805">Transcription regulation</keyword>
<proteinExistence type="predicted"/>
<dbReference type="GO" id="GO:0003700">
    <property type="term" value="F:DNA-binding transcription factor activity"/>
    <property type="evidence" value="ECO:0007669"/>
    <property type="project" value="TreeGrafter"/>
</dbReference>
<keyword evidence="7 11" id="KW-0371">Homeobox</keyword>
<keyword evidence="4" id="KW-0862">Zinc</keyword>
<comment type="subcellular location">
    <subcellularLocation>
        <location evidence="1">Nucleus</location>
    </subcellularLocation>
</comment>
<keyword evidence="9" id="KW-0539">Nucleus</keyword>
<dbReference type="GO" id="GO:0000976">
    <property type="term" value="F:transcription cis-regulatory region binding"/>
    <property type="evidence" value="ECO:0007669"/>
    <property type="project" value="TreeGrafter"/>
</dbReference>
<dbReference type="InterPro" id="IPR006455">
    <property type="entry name" value="Homeodomain_ZF_HD"/>
</dbReference>
<dbReference type="SUPFAM" id="SSF46689">
    <property type="entry name" value="Homeodomain-like"/>
    <property type="match status" value="1"/>
</dbReference>
<dbReference type="NCBIfam" id="TIGR01566">
    <property type="entry name" value="ZF_HD_prot_N"/>
    <property type="match status" value="1"/>
</dbReference>
<evidence type="ECO:0000256" key="4">
    <source>
        <dbReference type="ARBA" id="ARBA00022833"/>
    </source>
</evidence>
<accession>A0A2K3PD95</accession>
<dbReference type="InterPro" id="IPR006456">
    <property type="entry name" value="ZF_HD_homeobox_Cys/His_dimer"/>
</dbReference>
<dbReference type="Proteomes" id="UP000236291">
    <property type="component" value="Unassembled WGS sequence"/>
</dbReference>